<dbReference type="Proteomes" id="UP000596742">
    <property type="component" value="Unassembled WGS sequence"/>
</dbReference>
<keyword evidence="8" id="KW-1185">Reference proteome</keyword>
<dbReference type="PROSITE" id="PS50262">
    <property type="entry name" value="G_PROTEIN_RECEP_F1_2"/>
    <property type="match status" value="1"/>
</dbReference>
<gene>
    <name evidence="7" type="ORF">MGAL_10B066270</name>
</gene>
<keyword evidence="2 5" id="KW-0812">Transmembrane</keyword>
<evidence type="ECO:0000256" key="1">
    <source>
        <dbReference type="ARBA" id="ARBA00004370"/>
    </source>
</evidence>
<dbReference type="GO" id="GO:0004930">
    <property type="term" value="F:G protein-coupled receptor activity"/>
    <property type="evidence" value="ECO:0007669"/>
    <property type="project" value="InterPro"/>
</dbReference>
<keyword evidence="3 5" id="KW-1133">Transmembrane helix</keyword>
<dbReference type="Pfam" id="PF00001">
    <property type="entry name" value="7tm_1"/>
    <property type="match status" value="1"/>
</dbReference>
<reference evidence="7" key="1">
    <citation type="submission" date="2018-11" db="EMBL/GenBank/DDBJ databases">
        <authorList>
            <person name="Alioto T."/>
            <person name="Alioto T."/>
        </authorList>
    </citation>
    <scope>NUCLEOTIDE SEQUENCE</scope>
</reference>
<feature type="transmembrane region" description="Helical" evidence="5">
    <location>
        <begin position="280"/>
        <end position="305"/>
    </location>
</feature>
<feature type="transmembrane region" description="Helical" evidence="5">
    <location>
        <begin position="201"/>
        <end position="226"/>
    </location>
</feature>
<evidence type="ECO:0000313" key="7">
    <source>
        <dbReference type="EMBL" id="VDI44026.1"/>
    </source>
</evidence>
<organism evidence="7 8">
    <name type="scientific">Mytilus galloprovincialis</name>
    <name type="common">Mediterranean mussel</name>
    <dbReference type="NCBI Taxonomy" id="29158"/>
    <lineage>
        <taxon>Eukaryota</taxon>
        <taxon>Metazoa</taxon>
        <taxon>Spiralia</taxon>
        <taxon>Lophotrochozoa</taxon>
        <taxon>Mollusca</taxon>
        <taxon>Bivalvia</taxon>
        <taxon>Autobranchia</taxon>
        <taxon>Pteriomorphia</taxon>
        <taxon>Mytilida</taxon>
        <taxon>Mytiloidea</taxon>
        <taxon>Mytilidae</taxon>
        <taxon>Mytilinae</taxon>
        <taxon>Mytilus</taxon>
    </lineage>
</organism>
<feature type="transmembrane region" description="Helical" evidence="5">
    <location>
        <begin position="73"/>
        <end position="98"/>
    </location>
</feature>
<comment type="caution">
    <text evidence="7">The sequence shown here is derived from an EMBL/GenBank/DDBJ whole genome shotgun (WGS) entry which is preliminary data.</text>
</comment>
<evidence type="ECO:0000256" key="3">
    <source>
        <dbReference type="ARBA" id="ARBA00022989"/>
    </source>
</evidence>
<feature type="transmembrane region" description="Helical" evidence="5">
    <location>
        <begin position="247"/>
        <end position="268"/>
    </location>
</feature>
<feature type="transmembrane region" description="Helical" evidence="5">
    <location>
        <begin position="152"/>
        <end position="173"/>
    </location>
</feature>
<keyword evidence="4 5" id="KW-0472">Membrane</keyword>
<dbReference type="GO" id="GO:0005549">
    <property type="term" value="F:odorant binding"/>
    <property type="evidence" value="ECO:0007669"/>
    <property type="project" value="TreeGrafter"/>
</dbReference>
<evidence type="ECO:0000256" key="2">
    <source>
        <dbReference type="ARBA" id="ARBA00022692"/>
    </source>
</evidence>
<accession>A0A8B6F5U0</accession>
<sequence length="371" mass="42675">MVSVKDNLSKTFEEDLNLTEIFQRSFYSVKSTQIELITQFVTLSIVNFVVLIQDFLIIRLICVKKNLQTPAHFLVVMLLTWDSVMLLIFSLSSFIILSNGGIWISDTECHLLYFFMRLFRGFQIGNFTLIAVEKALFIILPYKYEVIFDTKIPNIIAFGIYTLTSLLCVTSFFEPVQFLSGPLTCVNGIFSSNSPYLTIGIIVRGILFFICMLCLFFVAVFAAYFNRKEKRTIKNMTKSVQKEFFHGMLRNIAINLSLTCFWGTQWVFISLMNNSENNEMLGRIAAILYHCFVAMVNPVMIRLCYKPIRNAMKTNFVSPTDSKEEELMDENMSIHGFLLGTSRTELFTVDIQDSHLRDATSNQLKNTMSYV</sequence>
<feature type="transmembrane region" description="Helical" evidence="5">
    <location>
        <begin position="36"/>
        <end position="61"/>
    </location>
</feature>
<dbReference type="GO" id="GO:0016020">
    <property type="term" value="C:membrane"/>
    <property type="evidence" value="ECO:0007669"/>
    <property type="project" value="UniProtKB-SubCell"/>
</dbReference>
<dbReference type="Gene3D" id="1.20.1070.10">
    <property type="entry name" value="Rhodopsin 7-helix transmembrane proteins"/>
    <property type="match status" value="1"/>
</dbReference>
<evidence type="ECO:0000256" key="5">
    <source>
        <dbReference type="SAM" id="Phobius"/>
    </source>
</evidence>
<dbReference type="InterPro" id="IPR052921">
    <property type="entry name" value="GPCR1_Superfamily_Member"/>
</dbReference>
<proteinExistence type="predicted"/>
<dbReference type="CDD" id="cd00637">
    <property type="entry name" value="7tm_classA_rhodopsin-like"/>
    <property type="match status" value="1"/>
</dbReference>
<feature type="domain" description="G-protein coupled receptors family 1 profile" evidence="6">
    <location>
        <begin position="53"/>
        <end position="301"/>
    </location>
</feature>
<dbReference type="InterPro" id="IPR017452">
    <property type="entry name" value="GPCR_Rhodpsn_7TM"/>
</dbReference>
<dbReference type="PANTHER" id="PTHR26451">
    <property type="entry name" value="G_PROTEIN_RECEP_F1_2 DOMAIN-CONTAINING PROTEIN"/>
    <property type="match status" value="1"/>
</dbReference>
<dbReference type="SUPFAM" id="SSF81321">
    <property type="entry name" value="Family A G protein-coupled receptor-like"/>
    <property type="match status" value="1"/>
</dbReference>
<protein>
    <recommendedName>
        <fullName evidence="6">G-protein coupled receptors family 1 profile domain-containing protein</fullName>
    </recommendedName>
</protein>
<dbReference type="PANTHER" id="PTHR26451:SF897">
    <property type="entry name" value="TRACE AMINE-ASSOCIATED RECEPTOR 5-LIKE"/>
    <property type="match status" value="1"/>
</dbReference>
<comment type="subcellular location">
    <subcellularLocation>
        <location evidence="1">Membrane</location>
    </subcellularLocation>
</comment>
<evidence type="ECO:0000256" key="4">
    <source>
        <dbReference type="ARBA" id="ARBA00023136"/>
    </source>
</evidence>
<evidence type="ECO:0000313" key="8">
    <source>
        <dbReference type="Proteomes" id="UP000596742"/>
    </source>
</evidence>
<dbReference type="OrthoDB" id="9421897at2759"/>
<dbReference type="EMBL" id="UYJE01006213">
    <property type="protein sequence ID" value="VDI44026.1"/>
    <property type="molecule type" value="Genomic_DNA"/>
</dbReference>
<dbReference type="AlphaFoldDB" id="A0A8B6F5U0"/>
<evidence type="ECO:0000259" key="6">
    <source>
        <dbReference type="PROSITE" id="PS50262"/>
    </source>
</evidence>
<name>A0A8B6F5U0_MYTGA</name>
<dbReference type="GO" id="GO:0004984">
    <property type="term" value="F:olfactory receptor activity"/>
    <property type="evidence" value="ECO:0007669"/>
    <property type="project" value="TreeGrafter"/>
</dbReference>
<feature type="transmembrane region" description="Helical" evidence="5">
    <location>
        <begin position="118"/>
        <end position="140"/>
    </location>
</feature>
<dbReference type="InterPro" id="IPR000276">
    <property type="entry name" value="GPCR_Rhodpsn"/>
</dbReference>